<dbReference type="InterPro" id="IPR010435">
    <property type="entry name" value="C5a/SBT2-like_Fn3"/>
</dbReference>
<dbReference type="EMBL" id="JAAAID010003239">
    <property type="protein sequence ID" value="KAF9999534.1"/>
    <property type="molecule type" value="Genomic_DNA"/>
</dbReference>
<proteinExistence type="inferred from homology"/>
<evidence type="ECO:0000313" key="4">
    <source>
        <dbReference type="EMBL" id="KAF9999534.1"/>
    </source>
</evidence>
<dbReference type="GO" id="GO:0004252">
    <property type="term" value="F:serine-type endopeptidase activity"/>
    <property type="evidence" value="ECO:0007669"/>
    <property type="project" value="InterPro"/>
</dbReference>
<dbReference type="Proteomes" id="UP000703661">
    <property type="component" value="Unassembled WGS sequence"/>
</dbReference>
<keyword evidence="2" id="KW-0732">Signal</keyword>
<feature type="domain" description="C5a peptidase/Subtilisin-like protease SBT2-like Fn3-like" evidence="3">
    <location>
        <begin position="2"/>
        <end position="106"/>
    </location>
</feature>
<evidence type="ECO:0000259" key="3">
    <source>
        <dbReference type="Pfam" id="PF06280"/>
    </source>
</evidence>
<gene>
    <name evidence="4" type="ORF">BGZ80_006546</name>
</gene>
<evidence type="ECO:0000256" key="1">
    <source>
        <dbReference type="ARBA" id="ARBA00011073"/>
    </source>
</evidence>
<accession>A0A9P6MGP1</accession>
<evidence type="ECO:0000313" key="5">
    <source>
        <dbReference type="Proteomes" id="UP000703661"/>
    </source>
</evidence>
<comment type="caution">
    <text evidence="4">The sequence shown here is derived from an EMBL/GenBank/DDBJ whole genome shotgun (WGS) entry which is preliminary data.</text>
</comment>
<organism evidence="4 5">
    <name type="scientific">Entomortierella chlamydospora</name>
    <dbReference type="NCBI Taxonomy" id="101097"/>
    <lineage>
        <taxon>Eukaryota</taxon>
        <taxon>Fungi</taxon>
        <taxon>Fungi incertae sedis</taxon>
        <taxon>Mucoromycota</taxon>
        <taxon>Mortierellomycotina</taxon>
        <taxon>Mortierellomycetes</taxon>
        <taxon>Mortierellales</taxon>
        <taxon>Mortierellaceae</taxon>
        <taxon>Entomortierella</taxon>
    </lineage>
</organism>
<dbReference type="Gene3D" id="2.60.40.1710">
    <property type="entry name" value="Subtilisin-like superfamily"/>
    <property type="match status" value="1"/>
</dbReference>
<dbReference type="Pfam" id="PF06280">
    <property type="entry name" value="fn3_5"/>
    <property type="match status" value="1"/>
</dbReference>
<evidence type="ECO:0000256" key="2">
    <source>
        <dbReference type="ARBA" id="ARBA00022729"/>
    </source>
</evidence>
<name>A0A9P6MGP1_9FUNG</name>
<reference evidence="4" key="1">
    <citation type="journal article" date="2020" name="Fungal Divers.">
        <title>Resolving the Mortierellaceae phylogeny through synthesis of multi-gene phylogenetics and phylogenomics.</title>
        <authorList>
            <person name="Vandepol N."/>
            <person name="Liber J."/>
            <person name="Desiro A."/>
            <person name="Na H."/>
            <person name="Kennedy M."/>
            <person name="Barry K."/>
            <person name="Grigoriev I.V."/>
            <person name="Miller A.N."/>
            <person name="O'Donnell K."/>
            <person name="Stajich J.E."/>
            <person name="Bonito G."/>
        </authorList>
    </citation>
    <scope>NUCLEOTIDE SEQUENCE</scope>
    <source>
        <strain evidence="4">NRRL 2769</strain>
    </source>
</reference>
<comment type="similarity">
    <text evidence="1">Belongs to the peptidase S8 family.</text>
</comment>
<protein>
    <recommendedName>
        <fullName evidence="3">C5a peptidase/Subtilisin-like protease SBT2-like Fn3-like domain-containing protein</fullName>
    </recommendedName>
</protein>
<dbReference type="AlphaFoldDB" id="A0A9P6MGP1"/>
<dbReference type="GO" id="GO:0016020">
    <property type="term" value="C:membrane"/>
    <property type="evidence" value="ECO:0007669"/>
    <property type="project" value="InterPro"/>
</dbReference>
<keyword evidence="5" id="KW-1185">Reference proteome</keyword>
<feature type="non-terminal residue" evidence="4">
    <location>
        <position position="1"/>
    </location>
</feature>
<sequence>KTVKITLKNEGKHTETYTLSHIPADALNSYNAHNSFPLATPIIEADYATVKFSADKIKIKGGKSAKITLKFTEPKKGKASQFPLYSGFIVATPKSKGGVAVHVPYTGVKGDIRKVPIMDTDSGLPLLQIVDKDDNFSDIPKNFTFDLKANKTAILTRLGSHSPDATIRVYEKATNKFVGFVDSENNGAAFGATGRNRDYESDGSFSFNTYIWSGQVFSTEDSTKTPVQLPAGTYVIEVASQKKFTKGKYPADFEVFNLGAVTIASL</sequence>